<dbReference type="InterPro" id="IPR038371">
    <property type="entry name" value="Cu_polyphenol_OxRdtase_sf"/>
</dbReference>
<comment type="catalytic activity">
    <reaction evidence="8">
        <text>adenosine + H2O + H(+) = inosine + NH4(+)</text>
        <dbReference type="Rhea" id="RHEA:24408"/>
        <dbReference type="ChEBI" id="CHEBI:15377"/>
        <dbReference type="ChEBI" id="CHEBI:15378"/>
        <dbReference type="ChEBI" id="CHEBI:16335"/>
        <dbReference type="ChEBI" id="CHEBI:17596"/>
        <dbReference type="ChEBI" id="CHEBI:28938"/>
        <dbReference type="EC" id="3.5.4.4"/>
    </reaction>
    <physiologicalReaction direction="left-to-right" evidence="8">
        <dbReference type="Rhea" id="RHEA:24409"/>
    </physiologicalReaction>
</comment>
<evidence type="ECO:0000256" key="3">
    <source>
        <dbReference type="ARBA" id="ARBA00007353"/>
    </source>
</evidence>
<comment type="catalytic activity">
    <reaction evidence="9">
        <text>adenosine + phosphate = alpha-D-ribose 1-phosphate + adenine</text>
        <dbReference type="Rhea" id="RHEA:27642"/>
        <dbReference type="ChEBI" id="CHEBI:16335"/>
        <dbReference type="ChEBI" id="CHEBI:16708"/>
        <dbReference type="ChEBI" id="CHEBI:43474"/>
        <dbReference type="ChEBI" id="CHEBI:57720"/>
        <dbReference type="EC" id="2.4.2.1"/>
    </reaction>
    <physiologicalReaction direction="left-to-right" evidence="9">
        <dbReference type="Rhea" id="RHEA:27643"/>
    </physiologicalReaction>
</comment>
<evidence type="ECO:0000256" key="7">
    <source>
        <dbReference type="ARBA" id="ARBA00022833"/>
    </source>
</evidence>
<organism evidence="12 13">
    <name type="scientific">Candidatus Syntrophocurvum alkaliphilum</name>
    <dbReference type="NCBI Taxonomy" id="2293317"/>
    <lineage>
        <taxon>Bacteria</taxon>
        <taxon>Bacillati</taxon>
        <taxon>Bacillota</taxon>
        <taxon>Clostridia</taxon>
        <taxon>Eubacteriales</taxon>
        <taxon>Syntrophomonadaceae</taxon>
        <taxon>Candidatus Syntrophocurvum</taxon>
    </lineage>
</organism>
<comment type="similarity">
    <text evidence="3 11">Belongs to the purine nucleoside phosphorylase YfiH/LACC1 family.</text>
</comment>
<keyword evidence="5" id="KW-0479">Metal-binding</keyword>
<evidence type="ECO:0000313" key="13">
    <source>
        <dbReference type="Proteomes" id="UP000426444"/>
    </source>
</evidence>
<dbReference type="OrthoDB" id="4279at2"/>
<keyword evidence="4" id="KW-0808">Transferase</keyword>
<evidence type="ECO:0000256" key="1">
    <source>
        <dbReference type="ARBA" id="ARBA00000553"/>
    </source>
</evidence>
<gene>
    <name evidence="12" type="ORF">SYNTR_1105</name>
</gene>
<evidence type="ECO:0000256" key="8">
    <source>
        <dbReference type="ARBA" id="ARBA00047989"/>
    </source>
</evidence>
<keyword evidence="13" id="KW-1185">Reference proteome</keyword>
<dbReference type="PANTHER" id="PTHR30616:SF2">
    <property type="entry name" value="PURINE NUCLEOSIDE PHOSPHORYLASE LACC1"/>
    <property type="match status" value="1"/>
</dbReference>
<dbReference type="Pfam" id="PF02578">
    <property type="entry name" value="Cu-oxidase_4"/>
    <property type="match status" value="1"/>
</dbReference>
<evidence type="ECO:0000256" key="2">
    <source>
        <dbReference type="ARBA" id="ARBA00003215"/>
    </source>
</evidence>
<evidence type="ECO:0000256" key="9">
    <source>
        <dbReference type="ARBA" id="ARBA00048968"/>
    </source>
</evidence>
<dbReference type="GO" id="GO:0016787">
    <property type="term" value="F:hydrolase activity"/>
    <property type="evidence" value="ECO:0007669"/>
    <property type="project" value="UniProtKB-KW"/>
</dbReference>
<reference evidence="13" key="1">
    <citation type="journal article" date="2019" name="Microbiology">
        <title>Complete Genome Sequence of an Uncultured Bacterium of the Candidate Phylum Bipolaricaulota.</title>
        <authorList>
            <person name="Kadnikov V.V."/>
            <person name="Mardanov A.V."/>
            <person name="Beletsky A.V."/>
            <person name="Frank Y.A."/>
            <person name="Karnachuk O.V."/>
            <person name="Ravin N.V."/>
        </authorList>
    </citation>
    <scope>NUCLEOTIDE SEQUENCE [LARGE SCALE GENOMIC DNA]</scope>
</reference>
<evidence type="ECO:0000256" key="11">
    <source>
        <dbReference type="RuleBase" id="RU361274"/>
    </source>
</evidence>
<evidence type="ECO:0000256" key="5">
    <source>
        <dbReference type="ARBA" id="ARBA00022723"/>
    </source>
</evidence>
<dbReference type="PANTHER" id="PTHR30616">
    <property type="entry name" value="UNCHARACTERIZED PROTEIN YFIH"/>
    <property type="match status" value="1"/>
</dbReference>
<dbReference type="InterPro" id="IPR011324">
    <property type="entry name" value="Cytotoxic_necrot_fac-like_cat"/>
</dbReference>
<dbReference type="CDD" id="cd16833">
    <property type="entry name" value="YfiH"/>
    <property type="match status" value="1"/>
</dbReference>
<comment type="function">
    <text evidence="2">Purine nucleoside enzyme that catalyzes the phosphorolysis of adenosine and inosine nucleosides, yielding D-ribose 1-phosphate and the respective free bases, adenine and hypoxanthine. Also catalyzes the phosphorolysis of S-methyl-5'-thioadenosine into adenine and S-methyl-5-thio-alpha-D-ribose 1-phosphate. Also has adenosine deaminase activity.</text>
</comment>
<dbReference type="AlphaFoldDB" id="A0A6I6DA29"/>
<dbReference type="RefSeq" id="WP_156203571.1">
    <property type="nucleotide sequence ID" value="NZ_CP046457.1"/>
</dbReference>
<comment type="catalytic activity">
    <reaction evidence="10">
        <text>S-methyl-5'-thioadenosine + phosphate = 5-(methylsulfanyl)-alpha-D-ribose 1-phosphate + adenine</text>
        <dbReference type="Rhea" id="RHEA:11852"/>
        <dbReference type="ChEBI" id="CHEBI:16708"/>
        <dbReference type="ChEBI" id="CHEBI:17509"/>
        <dbReference type="ChEBI" id="CHEBI:43474"/>
        <dbReference type="ChEBI" id="CHEBI:58533"/>
        <dbReference type="EC" id="2.4.2.28"/>
    </reaction>
    <physiologicalReaction direction="left-to-right" evidence="10">
        <dbReference type="Rhea" id="RHEA:11853"/>
    </physiologicalReaction>
</comment>
<evidence type="ECO:0000256" key="6">
    <source>
        <dbReference type="ARBA" id="ARBA00022801"/>
    </source>
</evidence>
<evidence type="ECO:0000256" key="4">
    <source>
        <dbReference type="ARBA" id="ARBA00022679"/>
    </source>
</evidence>
<name>A0A6I6DA29_9FIRM</name>
<evidence type="ECO:0000313" key="12">
    <source>
        <dbReference type="EMBL" id="QGT99698.1"/>
    </source>
</evidence>
<accession>A0A6I6DA29</accession>
<dbReference type="KEGG" id="salq:SYNTR_1105"/>
<dbReference type="GO" id="GO:0005507">
    <property type="term" value="F:copper ion binding"/>
    <property type="evidence" value="ECO:0007669"/>
    <property type="project" value="TreeGrafter"/>
</dbReference>
<comment type="catalytic activity">
    <reaction evidence="1">
        <text>inosine + phosphate = alpha-D-ribose 1-phosphate + hypoxanthine</text>
        <dbReference type="Rhea" id="RHEA:27646"/>
        <dbReference type="ChEBI" id="CHEBI:17368"/>
        <dbReference type="ChEBI" id="CHEBI:17596"/>
        <dbReference type="ChEBI" id="CHEBI:43474"/>
        <dbReference type="ChEBI" id="CHEBI:57720"/>
        <dbReference type="EC" id="2.4.2.1"/>
    </reaction>
    <physiologicalReaction direction="left-to-right" evidence="1">
        <dbReference type="Rhea" id="RHEA:27647"/>
    </physiologicalReaction>
</comment>
<dbReference type="GO" id="GO:0017061">
    <property type="term" value="F:S-methyl-5-thioadenosine phosphorylase activity"/>
    <property type="evidence" value="ECO:0007669"/>
    <property type="project" value="UniProtKB-EC"/>
</dbReference>
<sequence>MQQEKLKNKGDIKYLSIDDWLSEDLVIAFSTRVGGYSSHQYTSLNLGLHVGDNKDQVINNRRKFLSYFDIELSSTVSCEQVHGNKIIRVTDKHKGLGAYSDESSLLGYDGMICNTPNLYLLTYYADCVPVFFYDPQNRAVGLAHSGWKGTMGNIAVETVYAMEKNFNCHRQDIKVYIGPGIARCCFEIQKDLVEKVSEKYNEISDIILLKDNNGYKWDLHSTVRIMLEKYGVLSKNIICSSLCSFCNSDLFFSYRRDRGSTGRMTALIGLSN</sequence>
<dbReference type="EMBL" id="CP046457">
    <property type="protein sequence ID" value="QGT99698.1"/>
    <property type="molecule type" value="Genomic_DNA"/>
</dbReference>
<evidence type="ECO:0000256" key="10">
    <source>
        <dbReference type="ARBA" id="ARBA00049893"/>
    </source>
</evidence>
<proteinExistence type="inferred from homology"/>
<dbReference type="Gene3D" id="3.60.140.10">
    <property type="entry name" value="CNF1/YfiH-like putative cysteine hydrolases"/>
    <property type="match status" value="1"/>
</dbReference>
<dbReference type="Proteomes" id="UP000426444">
    <property type="component" value="Chromosome"/>
</dbReference>
<dbReference type="NCBIfam" id="TIGR00726">
    <property type="entry name" value="peptidoglycan editing factor PgeF"/>
    <property type="match status" value="1"/>
</dbReference>
<dbReference type="InterPro" id="IPR003730">
    <property type="entry name" value="Cu_polyphenol_OxRdtase"/>
</dbReference>
<protein>
    <recommendedName>
        <fullName evidence="11">Purine nucleoside phosphorylase</fullName>
    </recommendedName>
</protein>
<dbReference type="SUPFAM" id="SSF64438">
    <property type="entry name" value="CNF1/YfiH-like putative cysteine hydrolases"/>
    <property type="match status" value="1"/>
</dbReference>
<keyword evidence="6" id="KW-0378">Hydrolase</keyword>
<keyword evidence="7" id="KW-0862">Zinc</keyword>